<evidence type="ECO:0000256" key="11">
    <source>
        <dbReference type="ARBA" id="ARBA00023136"/>
    </source>
</evidence>
<dbReference type="InterPro" id="IPR052168">
    <property type="entry name" value="Cytochrome_b561_oxidase"/>
</dbReference>
<dbReference type="PANTHER" id="PTHR30529:SF3">
    <property type="entry name" value="CYTOCHROME B561 HOMOLOG 1"/>
    <property type="match status" value="1"/>
</dbReference>
<keyword evidence="6 13" id="KW-0812">Transmembrane</keyword>
<dbReference type="PANTHER" id="PTHR30529">
    <property type="entry name" value="CYTOCHROME B561"/>
    <property type="match status" value="1"/>
</dbReference>
<keyword evidence="4" id="KW-1003">Cell membrane</keyword>
<dbReference type="GO" id="GO:0022904">
    <property type="term" value="P:respiratory electron transport chain"/>
    <property type="evidence" value="ECO:0007669"/>
    <property type="project" value="InterPro"/>
</dbReference>
<evidence type="ECO:0000256" key="7">
    <source>
        <dbReference type="ARBA" id="ARBA00022723"/>
    </source>
</evidence>
<dbReference type="eggNOG" id="COG3038">
    <property type="taxonomic scope" value="Bacteria"/>
</dbReference>
<evidence type="ECO:0000313" key="15">
    <source>
        <dbReference type="EMBL" id="GAC17318.1"/>
    </source>
</evidence>
<dbReference type="Pfam" id="PF01292">
    <property type="entry name" value="Ni_hydr_CYTB"/>
    <property type="match status" value="1"/>
</dbReference>
<keyword evidence="10" id="KW-0408">Iron</keyword>
<evidence type="ECO:0000256" key="13">
    <source>
        <dbReference type="SAM" id="Phobius"/>
    </source>
</evidence>
<organism evidence="15 16">
    <name type="scientific">Paraglaciecola arctica BSs20135</name>
    <dbReference type="NCBI Taxonomy" id="493475"/>
    <lineage>
        <taxon>Bacteria</taxon>
        <taxon>Pseudomonadati</taxon>
        <taxon>Pseudomonadota</taxon>
        <taxon>Gammaproteobacteria</taxon>
        <taxon>Alteromonadales</taxon>
        <taxon>Alteromonadaceae</taxon>
        <taxon>Paraglaciecola</taxon>
    </lineage>
</organism>
<keyword evidence="3" id="KW-0813">Transport</keyword>
<evidence type="ECO:0000256" key="3">
    <source>
        <dbReference type="ARBA" id="ARBA00022448"/>
    </source>
</evidence>
<keyword evidence="11 13" id="KW-0472">Membrane</keyword>
<feature type="transmembrane region" description="Helical" evidence="13">
    <location>
        <begin position="9"/>
        <end position="29"/>
    </location>
</feature>
<dbReference type="RefSeq" id="WP_007616078.1">
    <property type="nucleotide sequence ID" value="NZ_BAEO01000006.1"/>
</dbReference>
<evidence type="ECO:0000256" key="2">
    <source>
        <dbReference type="ARBA" id="ARBA00004651"/>
    </source>
</evidence>
<evidence type="ECO:0000259" key="14">
    <source>
        <dbReference type="Pfam" id="PF01292"/>
    </source>
</evidence>
<evidence type="ECO:0000256" key="9">
    <source>
        <dbReference type="ARBA" id="ARBA00022989"/>
    </source>
</evidence>
<sequence length="185" mass="21143">MVQINQQRYATLSIILHWVMFLLLVAVYSCIELREIYPKGSDLRETLKTWHFMLGLSVFILVWIRIIVRFIKPAPEILAVIPRWQQLLAKAIHIALYILMIGMPIAGWLILSGEGKNIPFFGLNLPALIAQNKPLAETIEEVHKTAGTVGYYLIGSHALAGIFHHYVQKDNTLRRMLPMLNSRSD</sequence>
<keyword evidence="9 13" id="KW-1133">Transmembrane helix</keyword>
<dbReference type="GO" id="GO:0020037">
    <property type="term" value="F:heme binding"/>
    <property type="evidence" value="ECO:0007669"/>
    <property type="project" value="TreeGrafter"/>
</dbReference>
<evidence type="ECO:0000256" key="10">
    <source>
        <dbReference type="ARBA" id="ARBA00023004"/>
    </source>
</evidence>
<feature type="transmembrane region" description="Helical" evidence="13">
    <location>
        <begin position="49"/>
        <end position="68"/>
    </location>
</feature>
<dbReference type="GO" id="GO:0005886">
    <property type="term" value="C:plasma membrane"/>
    <property type="evidence" value="ECO:0007669"/>
    <property type="project" value="UniProtKB-SubCell"/>
</dbReference>
<dbReference type="AlphaFoldDB" id="K6YL42"/>
<dbReference type="GO" id="GO:0009055">
    <property type="term" value="F:electron transfer activity"/>
    <property type="evidence" value="ECO:0007669"/>
    <property type="project" value="InterPro"/>
</dbReference>
<keyword evidence="7" id="KW-0479">Metal-binding</keyword>
<feature type="domain" description="Cytochrome b561 bacterial/Ni-hydrogenase" evidence="14">
    <location>
        <begin position="8"/>
        <end position="178"/>
    </location>
</feature>
<dbReference type="InterPro" id="IPR011577">
    <property type="entry name" value="Cyt_b561_bac/Ni-Hgenase"/>
</dbReference>
<comment type="cofactor">
    <cofactor evidence="1">
        <name>heme b</name>
        <dbReference type="ChEBI" id="CHEBI:60344"/>
    </cofactor>
</comment>
<name>K6YL42_9ALTE</name>
<evidence type="ECO:0000313" key="16">
    <source>
        <dbReference type="Proteomes" id="UP000006327"/>
    </source>
</evidence>
<keyword evidence="8" id="KW-0249">Electron transport</keyword>
<evidence type="ECO:0000256" key="8">
    <source>
        <dbReference type="ARBA" id="ARBA00022982"/>
    </source>
</evidence>
<gene>
    <name evidence="15" type="primary">cybB</name>
    <name evidence="15" type="ORF">GARC_0336</name>
</gene>
<dbReference type="EMBL" id="BAEO01000006">
    <property type="protein sequence ID" value="GAC17318.1"/>
    <property type="molecule type" value="Genomic_DNA"/>
</dbReference>
<comment type="caution">
    <text evidence="15">The sequence shown here is derived from an EMBL/GenBank/DDBJ whole genome shotgun (WGS) entry which is preliminary data.</text>
</comment>
<evidence type="ECO:0000256" key="5">
    <source>
        <dbReference type="ARBA" id="ARBA00022617"/>
    </source>
</evidence>
<dbReference type="STRING" id="493475.GARC_0336"/>
<comment type="similarity">
    <text evidence="12">Belongs to the cytochrome b561 family.</text>
</comment>
<proteinExistence type="inferred from homology"/>
<evidence type="ECO:0000256" key="6">
    <source>
        <dbReference type="ARBA" id="ARBA00022692"/>
    </source>
</evidence>
<feature type="transmembrane region" description="Helical" evidence="13">
    <location>
        <begin position="88"/>
        <end position="111"/>
    </location>
</feature>
<dbReference type="Proteomes" id="UP000006327">
    <property type="component" value="Unassembled WGS sequence"/>
</dbReference>
<evidence type="ECO:0000256" key="12">
    <source>
        <dbReference type="ARBA" id="ARBA00037975"/>
    </source>
</evidence>
<comment type="subcellular location">
    <subcellularLocation>
        <location evidence="2">Cell membrane</location>
        <topology evidence="2">Multi-pass membrane protein</topology>
    </subcellularLocation>
</comment>
<keyword evidence="5" id="KW-0349">Heme</keyword>
<feature type="transmembrane region" description="Helical" evidence="13">
    <location>
        <begin position="149"/>
        <end position="167"/>
    </location>
</feature>
<evidence type="ECO:0000256" key="4">
    <source>
        <dbReference type="ARBA" id="ARBA00022475"/>
    </source>
</evidence>
<protein>
    <submittedName>
        <fullName evidence="15">Cytochrome b561</fullName>
    </submittedName>
</protein>
<accession>K6YL42</accession>
<dbReference type="SUPFAM" id="SSF81342">
    <property type="entry name" value="Transmembrane di-heme cytochromes"/>
    <property type="match status" value="1"/>
</dbReference>
<keyword evidence="16" id="KW-1185">Reference proteome</keyword>
<reference evidence="15 16" key="1">
    <citation type="journal article" date="2017" name="Antonie Van Leeuwenhoek">
        <title>Rhizobium rhizosphaerae sp. nov., a novel species isolated from rice rhizosphere.</title>
        <authorList>
            <person name="Zhao J.J."/>
            <person name="Zhang J."/>
            <person name="Zhang R.J."/>
            <person name="Zhang C.W."/>
            <person name="Yin H.Q."/>
            <person name="Zhang X.X."/>
        </authorList>
    </citation>
    <scope>NUCLEOTIDE SEQUENCE [LARGE SCALE GENOMIC DNA]</scope>
    <source>
        <strain evidence="15 16">BSs20135</strain>
    </source>
</reference>
<dbReference type="GO" id="GO:0046872">
    <property type="term" value="F:metal ion binding"/>
    <property type="evidence" value="ECO:0007669"/>
    <property type="project" value="UniProtKB-KW"/>
</dbReference>
<dbReference type="OrthoDB" id="9793784at2"/>
<dbReference type="InterPro" id="IPR016174">
    <property type="entry name" value="Di-haem_cyt_TM"/>
</dbReference>
<evidence type="ECO:0000256" key="1">
    <source>
        <dbReference type="ARBA" id="ARBA00001970"/>
    </source>
</evidence>